<dbReference type="InterPro" id="IPR035948">
    <property type="entry name" value="YwqG-like_sf"/>
</dbReference>
<dbReference type="Pfam" id="PF09234">
    <property type="entry name" value="DUF1963"/>
    <property type="match status" value="1"/>
</dbReference>
<comment type="caution">
    <text evidence="1">The sequence shown here is derived from an EMBL/GenBank/DDBJ whole genome shotgun (WGS) entry which is preliminary data.</text>
</comment>
<name>W4V0I1_9FIRM</name>
<dbReference type="RefSeq" id="WP_054846956.1">
    <property type="nucleotide sequence ID" value="NZ_BAVR01000003.1"/>
</dbReference>
<keyword evidence="2" id="KW-1185">Reference proteome</keyword>
<dbReference type="Proteomes" id="UP000019109">
    <property type="component" value="Unassembled WGS sequence"/>
</dbReference>
<dbReference type="InterPro" id="IPR015315">
    <property type="entry name" value="DUF1963"/>
</dbReference>
<dbReference type="STRING" id="1294263.JCM21531_322"/>
<proteinExistence type="predicted"/>
<dbReference type="AlphaFoldDB" id="W4V0I1"/>
<accession>W4V0I1</accession>
<dbReference type="PANTHER" id="PTHR36436:SF6">
    <property type="entry name" value="SLL5081 PROTEIN"/>
    <property type="match status" value="1"/>
</dbReference>
<dbReference type="SUPFAM" id="SSF103032">
    <property type="entry name" value="Hypothetical protein YwqG"/>
    <property type="match status" value="1"/>
</dbReference>
<gene>
    <name evidence="1" type="ORF">JCM21531_322</name>
</gene>
<sequence length="216" mass="25093">MSFLAQINLEEVASYDTEKVLPSTGILYFFYDSQQETWGFDPKDKGSWRVIYFDGDKSELKRVSLPENMPKEGIFTACRLELKSELSLPACESKYIDEIMLSDKESDAYFDFCDELQQDSVINKLLGHPDQIQGDMQLEVQLVSNGLYCGNSSGYLDPRAKELKKGVREWRLLLQIDSDPNCNMMWGDVGRLYFWIKNDDLLNRRFENVWMILECS</sequence>
<dbReference type="EMBL" id="BAVR01000003">
    <property type="protein sequence ID" value="GAE86985.1"/>
    <property type="molecule type" value="Genomic_DNA"/>
</dbReference>
<dbReference type="OrthoDB" id="8856529at2"/>
<dbReference type="PANTHER" id="PTHR36436">
    <property type="entry name" value="SLL5081 PROTEIN"/>
    <property type="match status" value="1"/>
</dbReference>
<organism evidence="1 2">
    <name type="scientific">Acetivibrio straminisolvens JCM 21531</name>
    <dbReference type="NCBI Taxonomy" id="1294263"/>
    <lineage>
        <taxon>Bacteria</taxon>
        <taxon>Bacillati</taxon>
        <taxon>Bacillota</taxon>
        <taxon>Clostridia</taxon>
        <taxon>Eubacteriales</taxon>
        <taxon>Oscillospiraceae</taxon>
        <taxon>Acetivibrio</taxon>
    </lineage>
</organism>
<evidence type="ECO:0000313" key="2">
    <source>
        <dbReference type="Proteomes" id="UP000019109"/>
    </source>
</evidence>
<protein>
    <recommendedName>
        <fullName evidence="3">DUF1963 domain-containing protein</fullName>
    </recommendedName>
</protein>
<evidence type="ECO:0008006" key="3">
    <source>
        <dbReference type="Google" id="ProtNLM"/>
    </source>
</evidence>
<reference evidence="1" key="1">
    <citation type="journal article" date="2014" name="Genome Announc.">
        <title>Draft Genome Sequence of Clostridium straminisolvens Strain JCM 21531T, Isolated from a Cellulose-Degrading Bacterial Community.</title>
        <authorList>
            <person name="Yuki M."/>
            <person name="Oshima K."/>
            <person name="Suda W."/>
            <person name="Sakamoto M."/>
            <person name="Kitamura K."/>
            <person name="Iida T."/>
            <person name="Hattori M."/>
            <person name="Ohkuma M."/>
        </authorList>
    </citation>
    <scope>NUCLEOTIDE SEQUENCE [LARGE SCALE GENOMIC DNA]</scope>
    <source>
        <strain evidence="1">JCM 21531</strain>
    </source>
</reference>
<evidence type="ECO:0000313" key="1">
    <source>
        <dbReference type="EMBL" id="GAE86985.1"/>
    </source>
</evidence>
<dbReference type="Gene3D" id="2.30.320.10">
    <property type="entry name" value="YwqG-like"/>
    <property type="match status" value="1"/>
</dbReference>